<dbReference type="GeneID" id="56588877"/>
<protein>
    <submittedName>
        <fullName evidence="1">Phage protein</fullName>
    </submittedName>
</protein>
<dbReference type="Proteomes" id="UP000076825">
    <property type="component" value="Chromosome 1"/>
</dbReference>
<dbReference type="EMBL" id="LT546645">
    <property type="protein sequence ID" value="SAI73897.1"/>
    <property type="molecule type" value="Genomic_DNA"/>
</dbReference>
<dbReference type="AlphaFoldDB" id="A0A157STY2"/>
<proteinExistence type="predicted"/>
<dbReference type="PATRIC" id="fig|123899.6.peg.3892"/>
<gene>
    <name evidence="1" type="ORF">SAMEA3906487_03893</name>
</gene>
<evidence type="ECO:0000313" key="1">
    <source>
        <dbReference type="EMBL" id="SAI73897.1"/>
    </source>
</evidence>
<organism evidence="1 2">
    <name type="scientific">Bordetella trematum</name>
    <dbReference type="NCBI Taxonomy" id="123899"/>
    <lineage>
        <taxon>Bacteria</taxon>
        <taxon>Pseudomonadati</taxon>
        <taxon>Pseudomonadota</taxon>
        <taxon>Betaproteobacteria</taxon>
        <taxon>Burkholderiales</taxon>
        <taxon>Alcaligenaceae</taxon>
        <taxon>Bordetella</taxon>
    </lineage>
</organism>
<sequence length="232" mass="25857">MQLTDHHQTTLGALVINEMRLMYGTKFGQQWQGLTARELKDSWDQKLSGMTEREVRTGLTACLTRDWPPSLPEFLRLCRPWMNPEVAYHEAVVGMAARRRGDIGTWSHPAIYWAAVAVGPHDLLNSTFSVMRARWEKAFGDEVGKGEWHAIPEVREALPAPGQTQATREEAEAALKAMGADKALQKKPGRDARAWAAKILAEQAKKGGRRYPFAVLTMAKRALGLELNPGEA</sequence>
<reference evidence="1 2" key="1">
    <citation type="submission" date="2016-04" db="EMBL/GenBank/DDBJ databases">
        <authorList>
            <consortium name="Pathogen Informatics"/>
        </authorList>
    </citation>
    <scope>NUCLEOTIDE SEQUENCE [LARGE SCALE GENOMIC DNA]</scope>
    <source>
        <strain evidence="1 2">H044680328</strain>
    </source>
</reference>
<dbReference type="STRING" id="123899.SAMEA3906487_03893"/>
<dbReference type="KEGG" id="btrm:SAMEA390648703893"/>
<accession>A0A157STY2</accession>
<name>A0A157STY2_9BORD</name>
<keyword evidence="2" id="KW-1185">Reference proteome</keyword>
<dbReference type="OrthoDB" id="8946427at2"/>
<evidence type="ECO:0000313" key="2">
    <source>
        <dbReference type="Proteomes" id="UP000076825"/>
    </source>
</evidence>
<dbReference type="RefSeq" id="WP_063492430.1">
    <property type="nucleotide sequence ID" value="NZ_CP016340.1"/>
</dbReference>